<reference evidence="1" key="1">
    <citation type="submission" date="2020-09" db="EMBL/GenBank/DDBJ databases">
        <authorList>
            <person name="Won Y."/>
        </authorList>
    </citation>
    <scope>NUCLEOTIDE SEQUENCE</scope>
    <source>
        <strain evidence="1">Wonlab-2016</strain>
        <tissue evidence="1">Foot muscle</tissue>
    </source>
</reference>
<organism evidence="1 3">
    <name type="scientific">Batillaria attramentaria</name>
    <dbReference type="NCBI Taxonomy" id="370345"/>
    <lineage>
        <taxon>Eukaryota</taxon>
        <taxon>Metazoa</taxon>
        <taxon>Spiralia</taxon>
        <taxon>Lophotrochozoa</taxon>
        <taxon>Mollusca</taxon>
        <taxon>Gastropoda</taxon>
        <taxon>Caenogastropoda</taxon>
        <taxon>Sorbeoconcha</taxon>
        <taxon>Cerithioidea</taxon>
        <taxon>Batillariidae</taxon>
        <taxon>Batillaria</taxon>
    </lineage>
</organism>
<reference evidence="1" key="3">
    <citation type="submission" date="2023-01" db="EMBL/GenBank/DDBJ databases">
        <authorList>
            <person name="Patra A."/>
        </authorList>
    </citation>
    <scope>NUCLEOTIDE SEQUENCE</scope>
    <source>
        <strain evidence="1">Wonlab-2016</strain>
        <tissue evidence="1">Foot muscle</tissue>
    </source>
</reference>
<protein>
    <submittedName>
        <fullName evidence="1">Uncharacterized protein</fullName>
    </submittedName>
</protein>
<evidence type="ECO:0000313" key="3">
    <source>
        <dbReference type="Proteomes" id="UP001519460"/>
    </source>
</evidence>
<dbReference type="EMBL" id="JACVVK020000132">
    <property type="protein sequence ID" value="KAK7489939.1"/>
    <property type="molecule type" value="Genomic_DNA"/>
</dbReference>
<dbReference type="Proteomes" id="UP001519460">
    <property type="component" value="Unassembled WGS sequence"/>
</dbReference>
<accession>A0ABD0JMW1</accession>
<gene>
    <name evidence="2" type="ORF">BaRGS_00018804</name>
    <name evidence="1" type="ORF">BaRGS_00032593</name>
</gene>
<name>A0ABD0JMW1_9CAEN</name>
<keyword evidence="3" id="KW-1185">Reference proteome</keyword>
<dbReference type="AlphaFoldDB" id="A0ABD0JMW1"/>
<proteinExistence type="predicted"/>
<reference evidence="1 3" key="2">
    <citation type="journal article" date="2023" name="Sci. Data">
        <title>Genome assembly of the Korean intertidal mud-creeper Batillaria attramentaria.</title>
        <authorList>
            <person name="Patra A.K."/>
            <person name="Ho P.T."/>
            <person name="Jun S."/>
            <person name="Lee S.J."/>
            <person name="Kim Y."/>
            <person name="Won Y.J."/>
        </authorList>
    </citation>
    <scope>NUCLEOTIDE SEQUENCE [LARGE SCALE GENOMIC DNA]</scope>
    <source>
        <strain evidence="1">Wonlab-2016</strain>
    </source>
</reference>
<evidence type="ECO:0000313" key="2">
    <source>
        <dbReference type="EMBL" id="KAK7489939.1"/>
    </source>
</evidence>
<comment type="caution">
    <text evidence="1">The sequence shown here is derived from an EMBL/GenBank/DDBJ whole genome shotgun (WGS) entry which is preliminary data.</text>
</comment>
<dbReference type="EMBL" id="JACVVK020000383">
    <property type="protein sequence ID" value="KAK7476169.1"/>
    <property type="molecule type" value="Genomic_DNA"/>
</dbReference>
<evidence type="ECO:0000313" key="1">
    <source>
        <dbReference type="EMBL" id="KAK7476169.1"/>
    </source>
</evidence>
<sequence length="94" mass="10768">MIFLVKKARGQKVCKPKCVLSWGCPQAFRKGIPDCDNRNYHQACGKVFTTYLLTYHSCCENESWRRNHKSILPDIVSPAGNAHKMGTINLERTR</sequence>